<dbReference type="AlphaFoldDB" id="A0A0L0HJL1"/>
<feature type="domain" description="PHD-type" evidence="7">
    <location>
        <begin position="31"/>
        <end position="90"/>
    </location>
</feature>
<evidence type="ECO:0000256" key="1">
    <source>
        <dbReference type="ARBA" id="ARBA00022723"/>
    </source>
</evidence>
<evidence type="ECO:0000256" key="4">
    <source>
        <dbReference type="PROSITE-ProRule" id="PRU00146"/>
    </source>
</evidence>
<reference evidence="8 9" key="1">
    <citation type="submission" date="2009-08" db="EMBL/GenBank/DDBJ databases">
        <title>The Genome Sequence of Spizellomyces punctatus strain DAOM BR117.</title>
        <authorList>
            <consortium name="The Broad Institute Genome Sequencing Platform"/>
            <person name="Russ C."/>
            <person name="Cuomo C."/>
            <person name="Shea T."/>
            <person name="Young S.K."/>
            <person name="Zeng Q."/>
            <person name="Koehrsen M."/>
            <person name="Haas B."/>
            <person name="Borodovsky M."/>
            <person name="Guigo R."/>
            <person name="Alvarado L."/>
            <person name="Berlin A."/>
            <person name="Bochicchio J."/>
            <person name="Borenstein D."/>
            <person name="Chapman S."/>
            <person name="Chen Z."/>
            <person name="Engels R."/>
            <person name="Freedman E."/>
            <person name="Gellesch M."/>
            <person name="Goldberg J."/>
            <person name="Griggs A."/>
            <person name="Gujja S."/>
            <person name="Heiman D."/>
            <person name="Hepburn T."/>
            <person name="Howarth C."/>
            <person name="Jen D."/>
            <person name="Larson L."/>
            <person name="Lewis B."/>
            <person name="Mehta T."/>
            <person name="Park D."/>
            <person name="Pearson M."/>
            <person name="Roberts A."/>
            <person name="Saif S."/>
            <person name="Shenoy N."/>
            <person name="Sisk P."/>
            <person name="Stolte C."/>
            <person name="Sykes S."/>
            <person name="Thomson T."/>
            <person name="Walk T."/>
            <person name="White J."/>
            <person name="Yandava C."/>
            <person name="Burger G."/>
            <person name="Gray M.W."/>
            <person name="Holland P.W.H."/>
            <person name="King N."/>
            <person name="Lang F.B.F."/>
            <person name="Roger A.J."/>
            <person name="Ruiz-Trillo I."/>
            <person name="Lander E."/>
            <person name="Nusbaum C."/>
        </authorList>
    </citation>
    <scope>NUCLEOTIDE SEQUENCE [LARGE SCALE GENOMIC DNA]</scope>
    <source>
        <strain evidence="8 9">DAOM BR117</strain>
    </source>
</reference>
<evidence type="ECO:0000259" key="7">
    <source>
        <dbReference type="PROSITE" id="PS50016"/>
    </source>
</evidence>
<evidence type="ECO:0000313" key="8">
    <source>
        <dbReference type="EMBL" id="KND01024.1"/>
    </source>
</evidence>
<proteinExistence type="predicted"/>
<dbReference type="InterPro" id="IPR050701">
    <property type="entry name" value="Histone_Mod_Regulator"/>
</dbReference>
<name>A0A0L0HJL1_SPIPD</name>
<protein>
    <recommendedName>
        <fullName evidence="7">PHD-type domain-containing protein</fullName>
    </recommendedName>
</protein>
<dbReference type="GeneID" id="27687585"/>
<sequence>MRDLRTHFSSRGADGAAANNKKKVAAETILEQPCDVCGDATFDVENDIIFCEGQELLHTGCNLAVHQECYGIDSIPPGDDPWFCQRCSDEDFSKTSVVCCPVEDGAFWKTTASGQYVHVLCTLLNPRLEDETLPIAIDRSKLARHKCYICNKAKGLTVKCKSSQGCDKRFHIMCAINAGTVEYSREKRARSTMLLCEQHKRRPKLTPRRQRSMLSSNSDVEIVSITGPEDVLLHRPRPSLKRLSPSPVPASAAKRARTERDLLAESLFSDSSPSDYQRDGVANNVPSSERPPDESIRILTIPTVTRFPDLSKHAVPRSSALQGDLSSRSVAAATNADSHSGTSYQINQFNDPLQLQQAAKDRQIESTTRRMAEKDQRSEELALKLAEQNRLVEDLQQELASKRKELHDTRSRLEAKVRELDVRLVRKEEQLLERAEEKAELKARVAQLTEKMTSLSHKNEDLEQGHAELKSTIEDLKRDKSQYLRESVELRSKLKALETEKYDWQQMAENVRYTLGVLFRLAPIPGFPNVDTVGVDGIMTHLRALIDVSAEVDPDRSKLRHAIRKAAAS</sequence>
<evidence type="ECO:0000256" key="5">
    <source>
        <dbReference type="SAM" id="Coils"/>
    </source>
</evidence>
<dbReference type="EMBL" id="KQ257455">
    <property type="protein sequence ID" value="KND01024.1"/>
    <property type="molecule type" value="Genomic_DNA"/>
</dbReference>
<keyword evidence="2 4" id="KW-0863">Zinc-finger</keyword>
<dbReference type="InterPro" id="IPR013083">
    <property type="entry name" value="Znf_RING/FYVE/PHD"/>
</dbReference>
<dbReference type="EMBL" id="KQ257455">
    <property type="protein sequence ID" value="KND01025.1"/>
    <property type="molecule type" value="Genomic_DNA"/>
</dbReference>
<dbReference type="STRING" id="645134.A0A0L0HJL1"/>
<organism evidence="8 9">
    <name type="scientific">Spizellomyces punctatus (strain DAOM BR117)</name>
    <dbReference type="NCBI Taxonomy" id="645134"/>
    <lineage>
        <taxon>Eukaryota</taxon>
        <taxon>Fungi</taxon>
        <taxon>Fungi incertae sedis</taxon>
        <taxon>Chytridiomycota</taxon>
        <taxon>Chytridiomycota incertae sedis</taxon>
        <taxon>Chytridiomycetes</taxon>
        <taxon>Spizellomycetales</taxon>
        <taxon>Spizellomycetaceae</taxon>
        <taxon>Spizellomyces</taxon>
    </lineage>
</organism>
<dbReference type="GO" id="GO:0008270">
    <property type="term" value="F:zinc ion binding"/>
    <property type="evidence" value="ECO:0007669"/>
    <property type="project" value="UniProtKB-KW"/>
</dbReference>
<dbReference type="Gene3D" id="3.30.40.10">
    <property type="entry name" value="Zinc/RING finger domain, C3HC4 (zinc finger)"/>
    <property type="match status" value="2"/>
</dbReference>
<dbReference type="SMART" id="SM00249">
    <property type="entry name" value="PHD"/>
    <property type="match status" value="2"/>
</dbReference>
<dbReference type="PANTHER" id="PTHR13793">
    <property type="entry name" value="PHD FINGER PROTEINS"/>
    <property type="match status" value="1"/>
</dbReference>
<dbReference type="CDD" id="cd15492">
    <property type="entry name" value="PHD_BRPF_JADE_like"/>
    <property type="match status" value="1"/>
</dbReference>
<keyword evidence="9" id="KW-1185">Reference proteome</keyword>
<keyword evidence="3" id="KW-0862">Zinc</keyword>
<dbReference type="PANTHER" id="PTHR13793:SF107">
    <property type="entry name" value="BROMODOMAIN-CONTAINING PROTEIN HOMOLOG"/>
    <property type="match status" value="1"/>
</dbReference>
<dbReference type="InterPro" id="IPR019787">
    <property type="entry name" value="Znf_PHD-finger"/>
</dbReference>
<dbReference type="PROSITE" id="PS50016">
    <property type="entry name" value="ZF_PHD_2"/>
    <property type="match status" value="1"/>
</dbReference>
<dbReference type="OrthoDB" id="20839at2759"/>
<evidence type="ECO:0000313" key="9">
    <source>
        <dbReference type="Proteomes" id="UP000053201"/>
    </source>
</evidence>
<evidence type="ECO:0000256" key="3">
    <source>
        <dbReference type="ARBA" id="ARBA00022833"/>
    </source>
</evidence>
<dbReference type="InterPro" id="IPR001965">
    <property type="entry name" value="Znf_PHD"/>
</dbReference>
<feature type="coiled-coil region" evidence="5">
    <location>
        <begin position="378"/>
        <end position="500"/>
    </location>
</feature>
<gene>
    <name evidence="8" type="ORF">SPPG_04118</name>
</gene>
<dbReference type="Pfam" id="PF13831">
    <property type="entry name" value="PHD_2"/>
    <property type="match status" value="1"/>
</dbReference>
<evidence type="ECO:0000256" key="6">
    <source>
        <dbReference type="SAM" id="MobiDB-lite"/>
    </source>
</evidence>
<dbReference type="GO" id="GO:0006357">
    <property type="term" value="P:regulation of transcription by RNA polymerase II"/>
    <property type="evidence" value="ECO:0007669"/>
    <property type="project" value="TreeGrafter"/>
</dbReference>
<dbReference type="SUPFAM" id="SSF57903">
    <property type="entry name" value="FYVE/PHD zinc finger"/>
    <property type="match status" value="1"/>
</dbReference>
<dbReference type="Gene3D" id="1.10.287.2610">
    <property type="match status" value="1"/>
</dbReference>
<evidence type="ECO:0000256" key="2">
    <source>
        <dbReference type="ARBA" id="ARBA00022771"/>
    </source>
</evidence>
<keyword evidence="1" id="KW-0479">Metal-binding</keyword>
<dbReference type="CDD" id="cd15571">
    <property type="entry name" value="ePHD"/>
    <property type="match status" value="1"/>
</dbReference>
<dbReference type="RefSeq" id="XP_016609064.1">
    <property type="nucleotide sequence ID" value="XM_016752364.1"/>
</dbReference>
<dbReference type="InterPro" id="IPR011011">
    <property type="entry name" value="Znf_FYVE_PHD"/>
</dbReference>
<dbReference type="eggNOG" id="KOG0956">
    <property type="taxonomic scope" value="Eukaryota"/>
</dbReference>
<feature type="region of interest" description="Disordered" evidence="6">
    <location>
        <begin position="236"/>
        <end position="296"/>
    </location>
</feature>
<accession>A0A0L0HJL1</accession>
<dbReference type="Pfam" id="PF13832">
    <property type="entry name" value="zf-HC5HC2H_2"/>
    <property type="match status" value="1"/>
</dbReference>
<dbReference type="VEuPathDB" id="FungiDB:SPPG_04118"/>
<keyword evidence="5" id="KW-0175">Coiled coil</keyword>
<dbReference type="RefSeq" id="XP_016609063.1">
    <property type="nucleotide sequence ID" value="XM_016752363.1"/>
</dbReference>
<dbReference type="Proteomes" id="UP000053201">
    <property type="component" value="Unassembled WGS sequence"/>
</dbReference>